<accession>A0A5N7MA27</accession>
<gene>
    <name evidence="1" type="ORF">FS320_00600</name>
</gene>
<dbReference type="AlphaFoldDB" id="A0A5N7MA27"/>
<reference evidence="1 2" key="1">
    <citation type="journal article" date="2019" name="Syst. Appl. Microbiol.">
        <title>Microvirga tunisiensis sp. nov., a root nodule symbiotic bacterium isolated from Lupinus micranthus and L. luteus grown in Northern Tunisia.</title>
        <authorList>
            <person name="Msaddak A."/>
            <person name="Rejili M."/>
            <person name="Duran D."/>
            <person name="Mars M."/>
            <person name="Palacios J.M."/>
            <person name="Ruiz-Argueso T."/>
            <person name="Rey L."/>
            <person name="Imperial J."/>
        </authorList>
    </citation>
    <scope>NUCLEOTIDE SEQUENCE [LARGE SCALE GENOMIC DNA]</scope>
    <source>
        <strain evidence="1 2">Lmie10</strain>
    </source>
</reference>
<evidence type="ECO:0000313" key="1">
    <source>
        <dbReference type="EMBL" id="MPR23753.1"/>
    </source>
</evidence>
<comment type="caution">
    <text evidence="1">The sequence shown here is derived from an EMBL/GenBank/DDBJ whole genome shotgun (WGS) entry which is preliminary data.</text>
</comment>
<sequence length="74" mass="8012">MYDIRKGEGTGKAVDLRVCILVGTEQCKVFVEGDGAYRATFAEYADAGVAAGDLVREIVESRMPDFMPIRKGAP</sequence>
<protein>
    <submittedName>
        <fullName evidence="1">Uncharacterized protein</fullName>
    </submittedName>
</protein>
<name>A0A5N7MA27_9HYPH</name>
<dbReference type="Proteomes" id="UP000403266">
    <property type="component" value="Unassembled WGS sequence"/>
</dbReference>
<dbReference type="EMBL" id="VOSK01000001">
    <property type="protein sequence ID" value="MPR23753.1"/>
    <property type="molecule type" value="Genomic_DNA"/>
</dbReference>
<proteinExistence type="predicted"/>
<evidence type="ECO:0000313" key="2">
    <source>
        <dbReference type="Proteomes" id="UP000403266"/>
    </source>
</evidence>
<keyword evidence="2" id="KW-1185">Reference proteome</keyword>
<organism evidence="1 2">
    <name type="scientific">Microvirga tunisiensis</name>
    <dbReference type="NCBI Taxonomy" id="2108360"/>
    <lineage>
        <taxon>Bacteria</taxon>
        <taxon>Pseudomonadati</taxon>
        <taxon>Pseudomonadota</taxon>
        <taxon>Alphaproteobacteria</taxon>
        <taxon>Hyphomicrobiales</taxon>
        <taxon>Methylobacteriaceae</taxon>
        <taxon>Microvirga</taxon>
    </lineage>
</organism>
<dbReference type="RefSeq" id="WP_152708658.1">
    <property type="nucleotide sequence ID" value="NZ_VOSJ01000001.1"/>
</dbReference>